<dbReference type="EMBL" id="CAJNRD030000848">
    <property type="protein sequence ID" value="CAG5072460.1"/>
    <property type="molecule type" value="Genomic_DNA"/>
</dbReference>
<evidence type="ECO:0000313" key="3">
    <source>
        <dbReference type="EMBL" id="CAG5072460.1"/>
    </source>
</evidence>
<reference evidence="3" key="1">
    <citation type="submission" date="2021-04" db="EMBL/GenBank/DDBJ databases">
        <authorList>
            <person name="Chebbi M.A.C M."/>
        </authorList>
    </citation>
    <scope>NUCLEOTIDE SEQUENCE</scope>
</reference>
<feature type="compositionally biased region" description="Polar residues" evidence="1">
    <location>
        <begin position="62"/>
        <end position="80"/>
    </location>
</feature>
<keyword evidence="4" id="KW-1185">Reference proteome</keyword>
<feature type="compositionally biased region" description="Basic and acidic residues" evidence="1">
    <location>
        <begin position="43"/>
        <end position="53"/>
    </location>
</feature>
<comment type="caution">
    <text evidence="3">The sequence shown here is derived from an EMBL/GenBank/DDBJ whole genome shotgun (WGS) entry which is preliminary data.</text>
</comment>
<evidence type="ECO:0000313" key="4">
    <source>
        <dbReference type="Proteomes" id="UP000786811"/>
    </source>
</evidence>
<dbReference type="AlphaFoldDB" id="A0A8J2E4G7"/>
<gene>
    <name evidence="3" type="ORF">HICCMSTLAB_LOCUS156</name>
</gene>
<dbReference type="Proteomes" id="UP000786811">
    <property type="component" value="Unassembled WGS sequence"/>
</dbReference>
<keyword evidence="2" id="KW-0812">Transmembrane</keyword>
<sequence>MLRSHPYEIFLSIWLFTSIYLLMTVCVVHVTRKDTDDESNESFETHENIHDEIIPVEESPDTFVSTPSSSHQELLVQQSS</sequence>
<proteinExistence type="predicted"/>
<accession>A0A8J2E4G7</accession>
<evidence type="ECO:0000256" key="1">
    <source>
        <dbReference type="SAM" id="MobiDB-lite"/>
    </source>
</evidence>
<evidence type="ECO:0000256" key="2">
    <source>
        <dbReference type="SAM" id="Phobius"/>
    </source>
</evidence>
<keyword evidence="2" id="KW-0472">Membrane</keyword>
<keyword evidence="2" id="KW-1133">Transmembrane helix</keyword>
<protein>
    <submittedName>
        <fullName evidence="3">Uncharacterized protein</fullName>
    </submittedName>
</protein>
<feature type="transmembrane region" description="Helical" evidence="2">
    <location>
        <begin position="12"/>
        <end position="30"/>
    </location>
</feature>
<name>A0A8J2E4G7_COTCN</name>
<organism evidence="3 4">
    <name type="scientific">Cotesia congregata</name>
    <name type="common">Parasitoid wasp</name>
    <name type="synonym">Apanteles congregatus</name>
    <dbReference type="NCBI Taxonomy" id="51543"/>
    <lineage>
        <taxon>Eukaryota</taxon>
        <taxon>Metazoa</taxon>
        <taxon>Ecdysozoa</taxon>
        <taxon>Arthropoda</taxon>
        <taxon>Hexapoda</taxon>
        <taxon>Insecta</taxon>
        <taxon>Pterygota</taxon>
        <taxon>Neoptera</taxon>
        <taxon>Endopterygota</taxon>
        <taxon>Hymenoptera</taxon>
        <taxon>Apocrita</taxon>
        <taxon>Ichneumonoidea</taxon>
        <taxon>Braconidae</taxon>
        <taxon>Microgastrinae</taxon>
        <taxon>Cotesia</taxon>
    </lineage>
</organism>
<feature type="region of interest" description="Disordered" evidence="1">
    <location>
        <begin position="34"/>
        <end position="80"/>
    </location>
</feature>